<dbReference type="InterPro" id="IPR036291">
    <property type="entry name" value="NAD(P)-bd_dom_sf"/>
</dbReference>
<organism evidence="2">
    <name type="scientific">candidate division WOR-3 bacterium</name>
    <dbReference type="NCBI Taxonomy" id="2052148"/>
    <lineage>
        <taxon>Bacteria</taxon>
        <taxon>Bacteria division WOR-3</taxon>
    </lineage>
</organism>
<dbReference type="EMBL" id="DQWE01000056">
    <property type="protein sequence ID" value="HDI82416.1"/>
    <property type="molecule type" value="Genomic_DNA"/>
</dbReference>
<dbReference type="Proteomes" id="UP000885847">
    <property type="component" value="Unassembled WGS sequence"/>
</dbReference>
<dbReference type="PANTHER" id="PTHR40459:SF1">
    <property type="entry name" value="CONSERVED HYPOTHETICAL ALANINE AND LEUCINE RICH PROTEIN"/>
    <property type="match status" value="1"/>
</dbReference>
<dbReference type="Pfam" id="PF10728">
    <property type="entry name" value="DUF2520"/>
    <property type="match status" value="1"/>
</dbReference>
<comment type="caution">
    <text evidence="2">The sequence shown here is derived from an EMBL/GenBank/DDBJ whole genome shotgun (WGS) entry which is preliminary data.</text>
</comment>
<dbReference type="InterPro" id="IPR018931">
    <property type="entry name" value="DUF2520"/>
</dbReference>
<feature type="domain" description="DUF2520" evidence="1">
    <location>
        <begin position="65"/>
        <end position="184"/>
    </location>
</feature>
<evidence type="ECO:0000313" key="2">
    <source>
        <dbReference type="EMBL" id="HDI82416.1"/>
    </source>
</evidence>
<proteinExistence type="predicted"/>
<dbReference type="Gene3D" id="3.40.50.720">
    <property type="entry name" value="NAD(P)-binding Rossmann-like Domain"/>
    <property type="match status" value="1"/>
</dbReference>
<gene>
    <name evidence="2" type="ORF">ENF18_01320</name>
</gene>
<dbReference type="PANTHER" id="PTHR40459">
    <property type="entry name" value="CONSERVED HYPOTHETICAL ALANINE AND LEUCINE RICH PROTEIN"/>
    <property type="match status" value="1"/>
</dbReference>
<evidence type="ECO:0000259" key="1">
    <source>
        <dbReference type="Pfam" id="PF10728"/>
    </source>
</evidence>
<dbReference type="AlphaFoldDB" id="A0A7C0V9N3"/>
<feature type="non-terminal residue" evidence="2">
    <location>
        <position position="1"/>
    </location>
</feature>
<protein>
    <submittedName>
        <fullName evidence="2">DUF2520 domain-containing protein</fullName>
    </submittedName>
</protein>
<dbReference type="SUPFAM" id="SSF48179">
    <property type="entry name" value="6-phosphogluconate dehydrogenase C-terminal domain-like"/>
    <property type="match status" value="1"/>
</dbReference>
<dbReference type="SUPFAM" id="SSF51735">
    <property type="entry name" value="NAD(P)-binding Rossmann-fold domains"/>
    <property type="match status" value="1"/>
</dbReference>
<reference evidence="2" key="1">
    <citation type="journal article" date="2020" name="mSystems">
        <title>Genome- and Community-Level Interaction Insights into Carbon Utilization and Element Cycling Functions of Hydrothermarchaeota in Hydrothermal Sediment.</title>
        <authorList>
            <person name="Zhou Z."/>
            <person name="Liu Y."/>
            <person name="Xu W."/>
            <person name="Pan J."/>
            <person name="Luo Z.H."/>
            <person name="Li M."/>
        </authorList>
    </citation>
    <scope>NUCLEOTIDE SEQUENCE [LARGE SCALE GENOMIC DNA]</scope>
    <source>
        <strain evidence="2">HyVt-102</strain>
    </source>
</reference>
<dbReference type="Gene3D" id="1.10.1040.20">
    <property type="entry name" value="ProC-like, C-terminal domain"/>
    <property type="match status" value="1"/>
</dbReference>
<dbReference type="InterPro" id="IPR037108">
    <property type="entry name" value="TM1727-like_C_sf"/>
</dbReference>
<sequence>VDIVFFTVPDSLIPVVSEKVSRNRAHVFAHLSGSMPSNIFGGEGVLSIHPIVSIGQRNMELLGLPWTIEGDAKGQEMGKRIVEELDGRYYIIHSEDKPLYHAACVIGSNLVLTLLIHAGEILNGLGIEKSEVLRLAGSVINNMDREGFDKAQTGPIERGDWETLRKDLIALKRKYPYLFQSLANLILLNAHLVSREKGKEYEENVLSIISDVNSLRG</sequence>
<name>A0A7C0V9N3_UNCW3</name>
<dbReference type="InterPro" id="IPR008927">
    <property type="entry name" value="6-PGluconate_DH-like_C_sf"/>
</dbReference>
<accession>A0A7C0V9N3</accession>